<proteinExistence type="predicted"/>
<keyword evidence="2" id="KW-1185">Reference proteome</keyword>
<reference evidence="1" key="1">
    <citation type="submission" date="2020-03" db="EMBL/GenBank/DDBJ databases">
        <title>Genome of Pelagibius litoralis DSM 21314T.</title>
        <authorList>
            <person name="Wang G."/>
        </authorList>
    </citation>
    <scope>NUCLEOTIDE SEQUENCE</scope>
    <source>
        <strain evidence="1">DSM 21314</strain>
    </source>
</reference>
<dbReference type="InterPro" id="IPR008318">
    <property type="entry name" value="UCP030820"/>
</dbReference>
<dbReference type="Pfam" id="PF06073">
    <property type="entry name" value="DUF934"/>
    <property type="match status" value="1"/>
</dbReference>
<protein>
    <submittedName>
        <fullName evidence="1">DUF934 domain-containing protein</fullName>
    </submittedName>
</protein>
<comment type="caution">
    <text evidence="1">The sequence shown here is derived from an EMBL/GenBank/DDBJ whole genome shotgun (WGS) entry which is preliminary data.</text>
</comment>
<dbReference type="PIRSF" id="PIRSF030820">
    <property type="entry name" value="UCP030820"/>
    <property type="match status" value="1"/>
</dbReference>
<organism evidence="1 2">
    <name type="scientific">Pelagibius litoralis</name>
    <dbReference type="NCBI Taxonomy" id="374515"/>
    <lineage>
        <taxon>Bacteria</taxon>
        <taxon>Pseudomonadati</taxon>
        <taxon>Pseudomonadota</taxon>
        <taxon>Alphaproteobacteria</taxon>
        <taxon>Rhodospirillales</taxon>
        <taxon>Rhodovibrionaceae</taxon>
        <taxon>Pelagibius</taxon>
    </lineage>
</organism>
<name>A0A967KG70_9PROT</name>
<dbReference type="AlphaFoldDB" id="A0A967KG70"/>
<dbReference type="Proteomes" id="UP000761264">
    <property type="component" value="Unassembled WGS sequence"/>
</dbReference>
<dbReference type="RefSeq" id="WP_167226394.1">
    <property type="nucleotide sequence ID" value="NZ_JAAQPH010000012.1"/>
</dbReference>
<dbReference type="EMBL" id="JAAQPH010000012">
    <property type="protein sequence ID" value="NIA70111.1"/>
    <property type="molecule type" value="Genomic_DNA"/>
</dbReference>
<gene>
    <name evidence="1" type="ORF">HBA54_16010</name>
</gene>
<evidence type="ECO:0000313" key="1">
    <source>
        <dbReference type="EMBL" id="NIA70111.1"/>
    </source>
</evidence>
<sequence length="180" mass="19989">MPLLKDGQVVDDPWANLPEPSEAEGQSAGETAIDVDLIVTLEQWRNGREALLKRNGRLGLRLRSDQPPAEIVDDLEHFDLIALEFPKFSDGRAYSYARLLRERHGFKGELRAVGNILRDQLFFMLRCGFDSFEIAGQDATTAWREAIAEMGVWYQPTGDGRLPSGVLGGAFGRSRAVAAE</sequence>
<accession>A0A967KG70</accession>
<evidence type="ECO:0000313" key="2">
    <source>
        <dbReference type="Proteomes" id="UP000761264"/>
    </source>
</evidence>